<comment type="function">
    <text evidence="6">Functions as actin-binding component of the Arp2/3 complex which is involved in regulation of actin polymerization and together with an activating nucleation-promoting factor (NPF) mediates the formation of branched actin networks.</text>
</comment>
<gene>
    <name evidence="7" type="ORF">H6P81_011900</name>
</gene>
<keyword evidence="5 6" id="KW-0206">Cytoskeleton</keyword>
<evidence type="ECO:0000256" key="1">
    <source>
        <dbReference type="ARBA" id="ARBA00004245"/>
    </source>
</evidence>
<keyword evidence="8" id="KW-1185">Reference proteome</keyword>
<dbReference type="GO" id="GO:0030041">
    <property type="term" value="P:actin filament polymerization"/>
    <property type="evidence" value="ECO:0007669"/>
    <property type="project" value="InterPro"/>
</dbReference>
<dbReference type="PANTHER" id="PTHR12058:SF1">
    <property type="entry name" value="ACTIN-RELATED PROTEIN 2_3 COMPLEX SUBUNIT 2B"/>
    <property type="match status" value="1"/>
</dbReference>
<evidence type="ECO:0000313" key="8">
    <source>
        <dbReference type="Proteomes" id="UP000825729"/>
    </source>
</evidence>
<dbReference type="GO" id="GO:0005200">
    <property type="term" value="F:structural constituent of cytoskeleton"/>
    <property type="evidence" value="ECO:0007669"/>
    <property type="project" value="TreeGrafter"/>
</dbReference>
<name>A0AAV7EDJ0_ARIFI</name>
<keyword evidence="4 6" id="KW-0009">Actin-binding</keyword>
<organism evidence="7 8">
    <name type="scientific">Aristolochia fimbriata</name>
    <name type="common">White veined hardy Dutchman's pipe vine</name>
    <dbReference type="NCBI Taxonomy" id="158543"/>
    <lineage>
        <taxon>Eukaryota</taxon>
        <taxon>Viridiplantae</taxon>
        <taxon>Streptophyta</taxon>
        <taxon>Embryophyta</taxon>
        <taxon>Tracheophyta</taxon>
        <taxon>Spermatophyta</taxon>
        <taxon>Magnoliopsida</taxon>
        <taxon>Magnoliidae</taxon>
        <taxon>Piperales</taxon>
        <taxon>Aristolochiaceae</taxon>
        <taxon>Aristolochia</taxon>
    </lineage>
</organism>
<evidence type="ECO:0000256" key="4">
    <source>
        <dbReference type="ARBA" id="ARBA00023203"/>
    </source>
</evidence>
<evidence type="ECO:0000256" key="2">
    <source>
        <dbReference type="ARBA" id="ARBA00007192"/>
    </source>
</evidence>
<dbReference type="GO" id="GO:0051015">
    <property type="term" value="F:actin filament binding"/>
    <property type="evidence" value="ECO:0007669"/>
    <property type="project" value="TreeGrafter"/>
</dbReference>
<dbReference type="Proteomes" id="UP000825729">
    <property type="component" value="Unassembled WGS sequence"/>
</dbReference>
<evidence type="ECO:0000256" key="6">
    <source>
        <dbReference type="RuleBase" id="RU364015"/>
    </source>
</evidence>
<keyword evidence="3 6" id="KW-0963">Cytoplasm</keyword>
<comment type="similarity">
    <text evidence="2 6">Belongs to the ARPC2 family.</text>
</comment>
<proteinExistence type="inferred from homology"/>
<dbReference type="InterPro" id="IPR007188">
    <property type="entry name" value="ARPC2"/>
</dbReference>
<dbReference type="GO" id="GO:0034314">
    <property type="term" value="P:Arp2/3 complex-mediated actin nucleation"/>
    <property type="evidence" value="ECO:0007669"/>
    <property type="project" value="InterPro"/>
</dbReference>
<reference evidence="7 8" key="1">
    <citation type="submission" date="2021-07" db="EMBL/GenBank/DDBJ databases">
        <title>The Aristolochia fimbriata genome: insights into angiosperm evolution, floral development and chemical biosynthesis.</title>
        <authorList>
            <person name="Jiao Y."/>
        </authorList>
    </citation>
    <scope>NUCLEOTIDE SEQUENCE [LARGE SCALE GENOMIC DNA]</scope>
    <source>
        <strain evidence="7">IBCAS-2021</strain>
        <tissue evidence="7">Leaf</tissue>
    </source>
</reference>
<dbReference type="AlphaFoldDB" id="A0AAV7EDJ0"/>
<dbReference type="Pfam" id="PF04045">
    <property type="entry name" value="P34-Arc"/>
    <property type="match status" value="1"/>
</dbReference>
<evidence type="ECO:0000313" key="7">
    <source>
        <dbReference type="EMBL" id="KAG9445772.1"/>
    </source>
</evidence>
<dbReference type="GO" id="GO:0005885">
    <property type="term" value="C:Arp2/3 protein complex"/>
    <property type="evidence" value="ECO:0007669"/>
    <property type="project" value="InterPro"/>
</dbReference>
<dbReference type="Gene3D" id="3.30.1460.20">
    <property type="match status" value="2"/>
</dbReference>
<dbReference type="EMBL" id="JAINDJ010000005">
    <property type="protein sequence ID" value="KAG9445772.1"/>
    <property type="molecule type" value="Genomic_DNA"/>
</dbReference>
<dbReference type="SUPFAM" id="SSF69645">
    <property type="entry name" value="Arp2/3 complex subunits"/>
    <property type="match status" value="2"/>
</dbReference>
<dbReference type="PANTHER" id="PTHR12058">
    <property type="entry name" value="ARP2/3 COMPLEX 34 KDA SUBUNIT"/>
    <property type="match status" value="1"/>
</dbReference>
<evidence type="ECO:0000256" key="3">
    <source>
        <dbReference type="ARBA" id="ARBA00022490"/>
    </source>
</evidence>
<evidence type="ECO:0000256" key="5">
    <source>
        <dbReference type="ARBA" id="ARBA00023212"/>
    </source>
</evidence>
<comment type="subcellular location">
    <subcellularLocation>
        <location evidence="1 6">Cytoplasm</location>
        <location evidence="1 6">Cytoskeleton</location>
    </subcellularLocation>
</comment>
<sequence length="321" mass="36819">MATPSGRRMACLHRASPAVEEILLELHSKAKPMEVDHNIYEAGSVRYHIKGSASEAQELYLSITIPSLSPEVLPVKDLQHNTLQTIRKAYSSVAEIVEPPREGFQLTLRLDFRKFPPRKDDCSKLIAEIASLQGVILSSQLKDIIWNLGSQVPVEGMYRPIKLIYHPREPFFVIRMTEKIIAIFPMRFKDDSDVILATAFFQELMDVGSSTTWAKAPFCSWSPIPPPELRGEPFHDLSTNAGFVSFEILSWHVEGAKLDKTVWCLLNFPAYVKYHIKCTRGFIQRRMRRRLERLAEVMQKAKEDEDGYITRQEEKTRKIGM</sequence>
<dbReference type="InterPro" id="IPR034666">
    <property type="entry name" value="ARPC2/4"/>
</dbReference>
<dbReference type="FunFam" id="3.30.1460.20:FF:000008">
    <property type="entry name" value="Arp2/3 complex 34 kDa subunit"/>
    <property type="match status" value="1"/>
</dbReference>
<accession>A0AAV7EDJ0</accession>
<comment type="subunit">
    <text evidence="6">Component of the Arp2/3 complex.</text>
</comment>
<protein>
    <recommendedName>
        <fullName evidence="6">Arp2/3 complex 34 kDa subunit</fullName>
    </recommendedName>
</protein>
<comment type="caution">
    <text evidence="7">The sequence shown here is derived from an EMBL/GenBank/DDBJ whole genome shotgun (WGS) entry which is preliminary data.</text>
</comment>